<dbReference type="Pfam" id="PF01979">
    <property type="entry name" value="Amidohydro_1"/>
    <property type="match status" value="1"/>
</dbReference>
<sequence length="442" mass="47858">MKFKLLLVLIVCMAVAGSTFAQKTILITNVQIFNGRDNKISQGNVLITGNQITRISDKPIPVNKSANTTIIDGKGKFLMPGLIDAHAHTLMDAIPLQVGLTSDIGYLNLFAAASAEKQLMRGFTSVRDVGGPSFSLKRAIDEGLVKGPRIYPSGATVSQTGGHGDFGGYTDVPRVSGQLSYLERSGLTIIADGADQVLMRTRELLRQGATQIKVMAGGGVASNYDPLDVNQYTEAEIKAAVSAATAWNTYVTVHAYTPTAMQAAIQAGVKCIEHGQLADEATAKLMAEKGIWWSLQPFLDDEDAIPFPEESDARKKQLTMVQGTDNAYALAKKYKIKTAFGTDCLFDPKLAARQGAQLAKMVRWYTPFEVLRMATSNNAELLALSGPRNPYPLKLGVIEEGAYADLILVDGNPLENIQLIADPDKKFLLIMKDGIIYKNTLK</sequence>
<reference evidence="3 4" key="1">
    <citation type="submission" date="2022-01" db="EMBL/GenBank/DDBJ databases">
        <title>Flavihumibacter sp. nov., isolated from sediment of a river.</title>
        <authorList>
            <person name="Liu H."/>
        </authorList>
    </citation>
    <scope>NUCLEOTIDE SEQUENCE [LARGE SCALE GENOMIC DNA]</scope>
    <source>
        <strain evidence="3 4">RY-1</strain>
    </source>
</reference>
<accession>A0ABS9BDS9</accession>
<dbReference type="InterPro" id="IPR006680">
    <property type="entry name" value="Amidohydro-rel"/>
</dbReference>
<proteinExistence type="predicted"/>
<feature type="chain" id="PRO_5047331675" evidence="1">
    <location>
        <begin position="22"/>
        <end position="442"/>
    </location>
</feature>
<gene>
    <name evidence="3" type="ORF">L0U88_01270</name>
</gene>
<dbReference type="PANTHER" id="PTHR43135">
    <property type="entry name" value="ALPHA-D-RIBOSE 1-METHYLPHOSPHONATE 5-TRIPHOSPHATE DIPHOSPHATASE"/>
    <property type="match status" value="1"/>
</dbReference>
<dbReference type="PANTHER" id="PTHR43135:SF3">
    <property type="entry name" value="ALPHA-D-RIBOSE 1-METHYLPHOSPHONATE 5-TRIPHOSPHATE DIPHOSPHATASE"/>
    <property type="match status" value="1"/>
</dbReference>
<dbReference type="Proteomes" id="UP001200145">
    <property type="component" value="Unassembled WGS sequence"/>
</dbReference>
<evidence type="ECO:0000256" key="1">
    <source>
        <dbReference type="SAM" id="SignalP"/>
    </source>
</evidence>
<evidence type="ECO:0000259" key="2">
    <source>
        <dbReference type="Pfam" id="PF01979"/>
    </source>
</evidence>
<feature type="signal peptide" evidence="1">
    <location>
        <begin position="1"/>
        <end position="21"/>
    </location>
</feature>
<dbReference type="InterPro" id="IPR032466">
    <property type="entry name" value="Metal_Hydrolase"/>
</dbReference>
<comment type="caution">
    <text evidence="3">The sequence shown here is derived from an EMBL/GenBank/DDBJ whole genome shotgun (WGS) entry which is preliminary data.</text>
</comment>
<name>A0ABS9BDS9_9BACT</name>
<dbReference type="Gene3D" id="3.20.20.140">
    <property type="entry name" value="Metal-dependent hydrolases"/>
    <property type="match status" value="1"/>
</dbReference>
<keyword evidence="4" id="KW-1185">Reference proteome</keyword>
<dbReference type="EMBL" id="JAKEVY010000001">
    <property type="protein sequence ID" value="MCF1713254.1"/>
    <property type="molecule type" value="Genomic_DNA"/>
</dbReference>
<protein>
    <submittedName>
        <fullName evidence="3">Amidohydrolase family protein</fullName>
    </submittedName>
</protein>
<evidence type="ECO:0000313" key="4">
    <source>
        <dbReference type="Proteomes" id="UP001200145"/>
    </source>
</evidence>
<dbReference type="InterPro" id="IPR051781">
    <property type="entry name" value="Metallo-dep_Hydrolase"/>
</dbReference>
<dbReference type="Gene3D" id="2.30.40.10">
    <property type="entry name" value="Urease, subunit C, domain 1"/>
    <property type="match status" value="1"/>
</dbReference>
<dbReference type="CDD" id="cd01299">
    <property type="entry name" value="Met_dep_hydrolase_A"/>
    <property type="match status" value="1"/>
</dbReference>
<evidence type="ECO:0000313" key="3">
    <source>
        <dbReference type="EMBL" id="MCF1713254.1"/>
    </source>
</evidence>
<dbReference type="InterPro" id="IPR057744">
    <property type="entry name" value="OTAase-like"/>
</dbReference>
<feature type="domain" description="Amidohydrolase-related" evidence="2">
    <location>
        <begin position="77"/>
        <end position="422"/>
    </location>
</feature>
<dbReference type="SUPFAM" id="SSF51338">
    <property type="entry name" value="Composite domain of metallo-dependent hydrolases"/>
    <property type="match status" value="2"/>
</dbReference>
<keyword evidence="1" id="KW-0732">Signal</keyword>
<dbReference type="RefSeq" id="WP_234863758.1">
    <property type="nucleotide sequence ID" value="NZ_JAKEVY010000001.1"/>
</dbReference>
<dbReference type="InterPro" id="IPR011059">
    <property type="entry name" value="Metal-dep_hydrolase_composite"/>
</dbReference>
<dbReference type="SUPFAM" id="SSF51556">
    <property type="entry name" value="Metallo-dependent hydrolases"/>
    <property type="match status" value="1"/>
</dbReference>
<organism evidence="3 4">
    <name type="scientific">Flavihumibacter fluminis</name>
    <dbReference type="NCBI Taxonomy" id="2909236"/>
    <lineage>
        <taxon>Bacteria</taxon>
        <taxon>Pseudomonadati</taxon>
        <taxon>Bacteroidota</taxon>
        <taxon>Chitinophagia</taxon>
        <taxon>Chitinophagales</taxon>
        <taxon>Chitinophagaceae</taxon>
        <taxon>Flavihumibacter</taxon>
    </lineage>
</organism>